<dbReference type="GO" id="GO:0030288">
    <property type="term" value="C:outer membrane-bounded periplasmic space"/>
    <property type="evidence" value="ECO:0007669"/>
    <property type="project" value="TreeGrafter"/>
</dbReference>
<evidence type="ECO:0000259" key="4">
    <source>
        <dbReference type="SMART" id="SM00646"/>
    </source>
</evidence>
<feature type="domain" description="MurNAc-LAA" evidence="4">
    <location>
        <begin position="277"/>
        <end position="387"/>
    </location>
</feature>
<dbReference type="Pfam" id="PF07532">
    <property type="entry name" value="Big_4"/>
    <property type="match status" value="2"/>
</dbReference>
<dbReference type="Proteomes" id="UP000027770">
    <property type="component" value="Unassembled WGS sequence"/>
</dbReference>
<feature type="domain" description="MurNAc-LAA" evidence="4">
    <location>
        <begin position="549"/>
        <end position="659"/>
    </location>
</feature>
<dbReference type="InterPro" id="IPR050695">
    <property type="entry name" value="N-acetylmuramoyl_amidase_3"/>
</dbReference>
<dbReference type="RefSeq" id="WP_039218194.1">
    <property type="nucleotide sequence ID" value="NZ_JENW01000037.1"/>
</dbReference>
<dbReference type="SMART" id="SM00646">
    <property type="entry name" value="Ami_3"/>
    <property type="match status" value="2"/>
</dbReference>
<dbReference type="PANTHER" id="PTHR30404">
    <property type="entry name" value="N-ACETYLMURAMOYL-L-ALANINE AMIDASE"/>
    <property type="match status" value="1"/>
</dbReference>
<keyword evidence="1 3" id="KW-0732">Signal</keyword>
<keyword evidence="2" id="KW-0378">Hydrolase</keyword>
<name>A0AA40IV25_CLONO</name>
<dbReference type="Pfam" id="PF13205">
    <property type="entry name" value="Big_5"/>
    <property type="match status" value="1"/>
</dbReference>
<gene>
    <name evidence="5" type="ORF">Z959_07840</name>
</gene>
<dbReference type="CDD" id="cd02696">
    <property type="entry name" value="MurNAc-LAA"/>
    <property type="match status" value="2"/>
</dbReference>
<dbReference type="InterPro" id="IPR011081">
    <property type="entry name" value="Big_4"/>
</dbReference>
<sequence>MFNNKKILVLFLFILSIAFCIPNKVFASTYKDMGKKSNIVLNKVWDIKFNKDIDATTINKKNIVVVDDKNNNVSIEVKYKNSRQVEVSSINNYKPNGNYTIFINEDIKSTDGKKIKIPAKMEFLTEKKYIRTINDITQIVNQGSEYNFPESVEAIMSDGTVTKVPVIWNRAVADTSKAGTCSFEGKIEGYPRVILLTLIVNPRVIPKRDFKVVIDPAGGSNIRTSSVGPTGTNEKDINLAIALKLGNLLANKGIGVAYTRTEDKVSWDENEDDSARIKIANDSKADLFVSVNSNSYTTPTPHGIETYYYKDDSLGKGLAEDVQNSIINSTGGIDRGIKERACGLLKGIRSPGIIVYPGFITNPKEEKLLNDSVYQDKIAKCIADSIENNISNLNTKIKLVNNININVYQGDKYNLPCKVSAINTDNKDIQVPVTWDKSFIDTSKVGTVTVEGKVKGYNKSVIMTVVVSSRQAKEGISSKKIKVAIDPGHGGYDSGAVGPNGISEKNVTLAVALKLGKVLDQKGIEVIYTRISDKCPWPSNKGAELQMRCDIANNAKADYFVSIHCNSADTSAATGIETYYDRNRTNGIELAKNIQNQLIREFGYKNRGTKPCGFYVVKNTNMPSVLVELEFISNGSKEQILNSSTYQQRYADSIAKGIIDTIEN</sequence>
<dbReference type="Pfam" id="PF01520">
    <property type="entry name" value="Amidase_3"/>
    <property type="match status" value="2"/>
</dbReference>
<dbReference type="EMBL" id="JENW01000037">
    <property type="protein sequence ID" value="KEI17122.1"/>
    <property type="molecule type" value="Genomic_DNA"/>
</dbReference>
<dbReference type="SUPFAM" id="SSF53187">
    <property type="entry name" value="Zn-dependent exopeptidases"/>
    <property type="match status" value="2"/>
</dbReference>
<dbReference type="GO" id="GO:0009253">
    <property type="term" value="P:peptidoglycan catabolic process"/>
    <property type="evidence" value="ECO:0007669"/>
    <property type="project" value="InterPro"/>
</dbReference>
<keyword evidence="6" id="KW-1185">Reference proteome</keyword>
<evidence type="ECO:0000313" key="6">
    <source>
        <dbReference type="Proteomes" id="UP000027770"/>
    </source>
</evidence>
<protein>
    <submittedName>
        <fullName evidence="5">N-acetylmuramoyl-L-alanine amidase</fullName>
    </submittedName>
</protein>
<evidence type="ECO:0000256" key="2">
    <source>
        <dbReference type="ARBA" id="ARBA00022801"/>
    </source>
</evidence>
<feature type="signal peptide" evidence="3">
    <location>
        <begin position="1"/>
        <end position="27"/>
    </location>
</feature>
<feature type="chain" id="PRO_5041389248" evidence="3">
    <location>
        <begin position="28"/>
        <end position="664"/>
    </location>
</feature>
<proteinExistence type="predicted"/>
<dbReference type="InterPro" id="IPR014755">
    <property type="entry name" value="Cu-Rt/internalin_Ig-like"/>
</dbReference>
<organism evidence="5 6">
    <name type="scientific">Clostridium novyi B str. ATCC 27606</name>
    <dbReference type="NCBI Taxonomy" id="1443123"/>
    <lineage>
        <taxon>Bacteria</taxon>
        <taxon>Bacillati</taxon>
        <taxon>Bacillota</taxon>
        <taxon>Clostridia</taxon>
        <taxon>Eubacteriales</taxon>
        <taxon>Clostridiaceae</taxon>
        <taxon>Clostridium</taxon>
    </lineage>
</organism>
<dbReference type="AlphaFoldDB" id="A0AA40IV25"/>
<dbReference type="PANTHER" id="PTHR30404:SF0">
    <property type="entry name" value="N-ACETYLMURAMOYL-L-ALANINE AMIDASE AMIC"/>
    <property type="match status" value="1"/>
</dbReference>
<dbReference type="InterPro" id="IPR032812">
    <property type="entry name" value="SbsA_Ig"/>
</dbReference>
<dbReference type="InterPro" id="IPR002508">
    <property type="entry name" value="MurNAc-LAA_cat"/>
</dbReference>
<dbReference type="GO" id="GO:0008745">
    <property type="term" value="F:N-acetylmuramoyl-L-alanine amidase activity"/>
    <property type="evidence" value="ECO:0007669"/>
    <property type="project" value="InterPro"/>
</dbReference>
<dbReference type="Gene3D" id="3.40.630.40">
    <property type="entry name" value="Zn-dependent exopeptidases"/>
    <property type="match status" value="2"/>
</dbReference>
<evidence type="ECO:0000256" key="1">
    <source>
        <dbReference type="ARBA" id="ARBA00022729"/>
    </source>
</evidence>
<dbReference type="Gene3D" id="2.60.40.1220">
    <property type="match status" value="1"/>
</dbReference>
<evidence type="ECO:0000313" key="5">
    <source>
        <dbReference type="EMBL" id="KEI17122.1"/>
    </source>
</evidence>
<reference evidence="5 6" key="1">
    <citation type="submission" date="2014-02" db="EMBL/GenBank/DDBJ databases">
        <title>Plasmidome dynamics in the species complex Clostridium novyi sensu lato converts strains of independent lineages into distinctly different pathogens.</title>
        <authorList>
            <person name="Skarin H."/>
            <person name="Segerman B."/>
        </authorList>
    </citation>
    <scope>NUCLEOTIDE SEQUENCE [LARGE SCALE GENOMIC DNA]</scope>
    <source>
        <strain evidence="5 6">ATCC 27606</strain>
    </source>
</reference>
<evidence type="ECO:0000256" key="3">
    <source>
        <dbReference type="SAM" id="SignalP"/>
    </source>
</evidence>
<comment type="caution">
    <text evidence="5">The sequence shown here is derived from an EMBL/GenBank/DDBJ whole genome shotgun (WGS) entry which is preliminary data.</text>
</comment>
<accession>A0AA40IV25</accession>